<dbReference type="Proteomes" id="UP000653730">
    <property type="component" value="Unassembled WGS sequence"/>
</dbReference>
<dbReference type="InterPro" id="IPR007344">
    <property type="entry name" value="GrpB/CoaE"/>
</dbReference>
<accession>A0A926Q362</accession>
<dbReference type="EMBL" id="JACVDC010000013">
    <property type="protein sequence ID" value="MBC9795671.1"/>
    <property type="molecule type" value="Genomic_DNA"/>
</dbReference>
<proteinExistence type="predicted"/>
<dbReference type="RefSeq" id="WP_187964819.1">
    <property type="nucleotide sequence ID" value="NZ_JACVDC010000013.1"/>
</dbReference>
<evidence type="ECO:0000313" key="1">
    <source>
        <dbReference type="EMBL" id="MBC9795671.1"/>
    </source>
</evidence>
<keyword evidence="2" id="KW-1185">Reference proteome</keyword>
<dbReference type="InterPro" id="IPR043519">
    <property type="entry name" value="NT_sf"/>
</dbReference>
<dbReference type="PANTHER" id="PTHR34822:SF1">
    <property type="entry name" value="GRPB FAMILY PROTEIN"/>
    <property type="match status" value="1"/>
</dbReference>
<dbReference type="AlphaFoldDB" id="A0A926Q362"/>
<sequence>MKKNLYELTKEDWNTLFPVELTEHKPEWKTVFENEKQRILSKIGNQTILRIEHFGSSSIPKIKAKPYIDIMIEIPEELLFEQSLIDQFQDLGYTYFKVPERDNIKAYMSLAKGYDPNGEKKEQIFHIHMCPKDNAMWNQIDFRDYLIANYERAKQYEDLKTELASKYKHDRGAYVLGKTEFINETLRLIKEAQHPRHFPSPNT</sequence>
<reference evidence="1 2" key="1">
    <citation type="submission" date="2020-09" db="EMBL/GenBank/DDBJ databases">
        <title>Sinomicrobium weinanense sp. nov., a halophilic bacteria isolated from saline-alkali soil.</title>
        <authorList>
            <person name="Wu P."/>
            <person name="Ren H."/>
            <person name="Mei Y."/>
            <person name="Liang Y."/>
            <person name="Chen Z."/>
        </authorList>
    </citation>
    <scope>NUCLEOTIDE SEQUENCE [LARGE SCALE GENOMIC DNA]</scope>
    <source>
        <strain evidence="1 2">FJxs</strain>
    </source>
</reference>
<evidence type="ECO:0000313" key="2">
    <source>
        <dbReference type="Proteomes" id="UP000653730"/>
    </source>
</evidence>
<comment type="caution">
    <text evidence="1">The sequence shown here is derived from an EMBL/GenBank/DDBJ whole genome shotgun (WGS) entry which is preliminary data.</text>
</comment>
<protein>
    <submittedName>
        <fullName evidence="1">GrpB family protein</fullName>
    </submittedName>
</protein>
<dbReference type="SUPFAM" id="SSF81301">
    <property type="entry name" value="Nucleotidyltransferase"/>
    <property type="match status" value="1"/>
</dbReference>
<name>A0A926Q362_9FLAO</name>
<organism evidence="1 2">
    <name type="scientific">Sinomicrobium weinanense</name>
    <dbReference type="NCBI Taxonomy" id="2842200"/>
    <lineage>
        <taxon>Bacteria</taxon>
        <taxon>Pseudomonadati</taxon>
        <taxon>Bacteroidota</taxon>
        <taxon>Flavobacteriia</taxon>
        <taxon>Flavobacteriales</taxon>
        <taxon>Flavobacteriaceae</taxon>
        <taxon>Sinomicrobium</taxon>
    </lineage>
</organism>
<dbReference type="Pfam" id="PF04229">
    <property type="entry name" value="GrpB"/>
    <property type="match status" value="1"/>
</dbReference>
<gene>
    <name evidence="1" type="ORF">IBL28_06820</name>
</gene>
<dbReference type="Gene3D" id="3.30.460.10">
    <property type="entry name" value="Beta Polymerase, domain 2"/>
    <property type="match status" value="1"/>
</dbReference>
<dbReference type="PANTHER" id="PTHR34822">
    <property type="entry name" value="GRPB DOMAIN PROTEIN (AFU_ORTHOLOGUE AFUA_1G01530)"/>
    <property type="match status" value="1"/>
</dbReference>